<sequence>MRLSYCAAVLAALFCSPLLAEQQYRIELILFRQGPVLLASRPAPDDWAQGARLLGNRDYREPALMALAAQLVPDQGYQVLLHRAWRQPITLATQPVALVAGERHYAHYPVQGTLRLQPGQYVTAEATFWINRFGAYGELLGSERLSTRRRLEPNRLNFLDNQGLGLLIKVTPP</sequence>
<evidence type="ECO:0000256" key="1">
    <source>
        <dbReference type="SAM" id="SignalP"/>
    </source>
</evidence>
<dbReference type="EMBL" id="FNHO01000004">
    <property type="protein sequence ID" value="SDM34862.1"/>
    <property type="molecule type" value="Genomic_DNA"/>
</dbReference>
<feature type="chain" id="PRO_5034952834" evidence="1">
    <location>
        <begin position="21"/>
        <end position="173"/>
    </location>
</feature>
<reference evidence="4" key="1">
    <citation type="submission" date="2014-03" db="EMBL/GenBank/DDBJ databases">
        <title>Complete genome of Pseudomonas balearica DSM 6083T, a sewage water isolate from an enrichment with 2-methylnaphthalene.</title>
        <authorList>
            <person name="Salva-Serra F."/>
            <person name="Jaen-Luchoro D."/>
            <person name="Busquets A."/>
            <person name="Pena A."/>
            <person name="Gomila M."/>
            <person name="Bosch R."/>
            <person name="Nogales B."/>
            <person name="Garcia-Valdes E."/>
            <person name="Lalucat J."/>
            <person name="Bennasar A."/>
        </authorList>
    </citation>
    <scope>NUCLEOTIDE SEQUENCE [LARGE SCALE GENOMIC DNA]</scope>
    <source>
        <strain evidence="4">DSM 6083</strain>
    </source>
</reference>
<proteinExistence type="predicted"/>
<dbReference type="Pfam" id="PF10972">
    <property type="entry name" value="CsiV"/>
    <property type="match status" value="1"/>
</dbReference>
<keyword evidence="1" id="KW-0732">Signal</keyword>
<evidence type="ECO:0000313" key="4">
    <source>
        <dbReference type="Proteomes" id="UP000031271"/>
    </source>
</evidence>
<dbReference type="AlphaFoldDB" id="A0A8D4C600"/>
<dbReference type="RefSeq" id="WP_043219353.1">
    <property type="nucleotide sequence ID" value="NZ_CP007511.1"/>
</dbReference>
<gene>
    <name evidence="2" type="ORF">CL52_07130</name>
    <name evidence="3" type="ORF">SAMN05660875_104142</name>
</gene>
<reference evidence="2 4" key="3">
    <citation type="journal article" name="Genome Announc.">
        <title>Complete Genome Sequence of Pseudomonas balearica DSM 6083T.</title>
        <authorList>
            <person name="Bennasar-Figueras A."/>
            <person name="Salva-Serra F."/>
            <person name="Jaen-Luchoro D."/>
            <person name="Segui C."/>
            <person name="Aliaga F."/>
            <person name="Busquets A."/>
            <person name="Gomila M."/>
            <person name="Moore E.R."/>
            <person name="Lalucat J."/>
        </authorList>
    </citation>
    <scope>NUCLEOTIDE SEQUENCE [LARGE SCALE GENOMIC DNA]</scope>
    <source>
        <strain evidence="4">DSM 6083</strain>
        <strain evidence="2">DSM6083</strain>
    </source>
</reference>
<keyword evidence="5" id="KW-1185">Reference proteome</keyword>
<dbReference type="GeneID" id="77259690"/>
<dbReference type="Proteomes" id="UP000182276">
    <property type="component" value="Unassembled WGS sequence"/>
</dbReference>
<dbReference type="InterPro" id="IPR021241">
    <property type="entry name" value="CsiV"/>
</dbReference>
<evidence type="ECO:0000313" key="2">
    <source>
        <dbReference type="EMBL" id="AJE14828.1"/>
    </source>
</evidence>
<reference evidence="3 5" key="2">
    <citation type="submission" date="2016-10" db="EMBL/GenBank/DDBJ databases">
        <authorList>
            <person name="Varghese N."/>
            <person name="Submissions S."/>
        </authorList>
    </citation>
    <scope>NUCLEOTIDE SEQUENCE [LARGE SCALE GENOMIC DNA]</scope>
    <source>
        <strain evidence="3 5">DSM 6083</strain>
    </source>
</reference>
<evidence type="ECO:0000313" key="3">
    <source>
        <dbReference type="EMBL" id="SDM34862.1"/>
    </source>
</evidence>
<organism evidence="2 4">
    <name type="scientific">Stutzerimonas balearica DSM 6083</name>
    <dbReference type="NCBI Taxonomy" id="1123016"/>
    <lineage>
        <taxon>Bacteria</taxon>
        <taxon>Pseudomonadati</taxon>
        <taxon>Pseudomonadota</taxon>
        <taxon>Gammaproteobacteria</taxon>
        <taxon>Pseudomonadales</taxon>
        <taxon>Pseudomonadaceae</taxon>
        <taxon>Stutzerimonas</taxon>
    </lineage>
</organism>
<feature type="signal peptide" evidence="1">
    <location>
        <begin position="1"/>
        <end position="20"/>
    </location>
</feature>
<accession>A0A8D4C600</accession>
<dbReference type="KEGG" id="pbm:CL52_07130"/>
<dbReference type="Proteomes" id="UP000031271">
    <property type="component" value="Chromosome"/>
</dbReference>
<dbReference type="EMBL" id="CP007511">
    <property type="protein sequence ID" value="AJE14828.1"/>
    <property type="molecule type" value="Genomic_DNA"/>
</dbReference>
<evidence type="ECO:0000313" key="5">
    <source>
        <dbReference type="Proteomes" id="UP000182276"/>
    </source>
</evidence>
<name>A0A8D4C600_9GAMM</name>
<protein>
    <submittedName>
        <fullName evidence="3">Peptidoglycan-binding protein, CsiV</fullName>
    </submittedName>
</protein>